<dbReference type="GO" id="GO:0043161">
    <property type="term" value="P:proteasome-mediated ubiquitin-dependent protein catabolic process"/>
    <property type="evidence" value="ECO:0007669"/>
    <property type="project" value="TreeGrafter"/>
</dbReference>
<dbReference type="FunFam" id="2.130.10.10:FF:000087">
    <property type="entry name" value="WD repeat-containing protein 26 homolog"/>
    <property type="match status" value="1"/>
</dbReference>
<feature type="repeat" description="WD" evidence="5">
    <location>
        <begin position="448"/>
        <end position="479"/>
    </location>
</feature>
<dbReference type="GO" id="GO:0005737">
    <property type="term" value="C:cytoplasm"/>
    <property type="evidence" value="ECO:0007669"/>
    <property type="project" value="UniProtKB-SubCell"/>
</dbReference>
<feature type="repeat" description="WD" evidence="5">
    <location>
        <begin position="659"/>
        <end position="691"/>
    </location>
</feature>
<keyword evidence="2" id="KW-0963">Cytoplasm</keyword>
<dbReference type="InterPro" id="IPR020472">
    <property type="entry name" value="WD40_PAC1"/>
</dbReference>
<feature type="compositionally biased region" description="Low complexity" evidence="6">
    <location>
        <begin position="30"/>
        <end position="46"/>
    </location>
</feature>
<dbReference type="PROSITE" id="PS50897">
    <property type="entry name" value="CTLH"/>
    <property type="match status" value="1"/>
</dbReference>
<evidence type="ECO:0000256" key="5">
    <source>
        <dbReference type="PROSITE-ProRule" id="PRU00221"/>
    </source>
</evidence>
<keyword evidence="10" id="KW-1185">Reference proteome</keyword>
<dbReference type="PROSITE" id="PS50294">
    <property type="entry name" value="WD_REPEATS_REGION"/>
    <property type="match status" value="2"/>
</dbReference>
<dbReference type="EMBL" id="PZQS01000008">
    <property type="protein sequence ID" value="PVD25696.1"/>
    <property type="molecule type" value="Genomic_DNA"/>
</dbReference>
<evidence type="ECO:0000256" key="3">
    <source>
        <dbReference type="ARBA" id="ARBA00022574"/>
    </source>
</evidence>
<dbReference type="PROSITE" id="PS50082">
    <property type="entry name" value="WD_REPEATS_2"/>
    <property type="match status" value="3"/>
</dbReference>
<keyword evidence="3 5" id="KW-0853">WD repeat</keyword>
<dbReference type="InterPro" id="IPR036322">
    <property type="entry name" value="WD40_repeat_dom_sf"/>
</dbReference>
<dbReference type="SUPFAM" id="SSF50978">
    <property type="entry name" value="WD40 repeat-like"/>
    <property type="match status" value="1"/>
</dbReference>
<evidence type="ECO:0000259" key="7">
    <source>
        <dbReference type="PROSITE" id="PS50097"/>
    </source>
</evidence>
<gene>
    <name evidence="9" type="ORF">C0Q70_13356</name>
</gene>
<dbReference type="PRINTS" id="PR00320">
    <property type="entry name" value="GPROTEINBRPT"/>
</dbReference>
<feature type="repeat" description="WD" evidence="5">
    <location>
        <begin position="402"/>
        <end position="436"/>
    </location>
</feature>
<dbReference type="Pfam" id="PF21889">
    <property type="entry name" value="TPR1-like_2nd"/>
    <property type="match status" value="1"/>
</dbReference>
<dbReference type="InterPro" id="IPR006594">
    <property type="entry name" value="LisH"/>
</dbReference>
<dbReference type="Pfam" id="PF00400">
    <property type="entry name" value="WD40"/>
    <property type="match status" value="4"/>
</dbReference>
<evidence type="ECO:0000313" key="9">
    <source>
        <dbReference type="EMBL" id="PVD25696.1"/>
    </source>
</evidence>
<dbReference type="CDD" id="cd00200">
    <property type="entry name" value="WD40"/>
    <property type="match status" value="1"/>
</dbReference>
<evidence type="ECO:0000313" key="10">
    <source>
        <dbReference type="Proteomes" id="UP000245119"/>
    </source>
</evidence>
<dbReference type="InterPro" id="IPR006595">
    <property type="entry name" value="CTLH_C"/>
</dbReference>
<feature type="region of interest" description="Disordered" evidence="6">
    <location>
        <begin position="27"/>
        <end position="46"/>
    </location>
</feature>
<dbReference type="InterPro" id="IPR019775">
    <property type="entry name" value="WD40_repeat_CS"/>
</dbReference>
<dbReference type="OrthoDB" id="972532at2759"/>
<keyword evidence="4" id="KW-0677">Repeat</keyword>
<protein>
    <recommendedName>
        <fullName evidence="11">BTB domain-containing protein</fullName>
    </recommendedName>
</protein>
<dbReference type="PROSITE" id="PS00678">
    <property type="entry name" value="WD_REPEATS_1"/>
    <property type="match status" value="1"/>
</dbReference>
<dbReference type="SMART" id="SM00320">
    <property type="entry name" value="WD40"/>
    <property type="match status" value="7"/>
</dbReference>
<comment type="subcellular location">
    <subcellularLocation>
        <location evidence="1">Cytoplasm</location>
    </subcellularLocation>
</comment>
<reference evidence="9 10" key="1">
    <citation type="submission" date="2018-04" db="EMBL/GenBank/DDBJ databases">
        <title>The genome of golden apple snail Pomacea canaliculata provides insight into stress tolerance and invasive adaptation.</title>
        <authorList>
            <person name="Liu C."/>
            <person name="Liu B."/>
            <person name="Ren Y."/>
            <person name="Zhang Y."/>
            <person name="Wang H."/>
            <person name="Li S."/>
            <person name="Jiang F."/>
            <person name="Yin L."/>
            <person name="Zhang G."/>
            <person name="Qian W."/>
            <person name="Fan W."/>
        </authorList>
    </citation>
    <scope>NUCLEOTIDE SEQUENCE [LARGE SCALE GENOMIC DNA]</scope>
    <source>
        <strain evidence="9">SZHN2017</strain>
        <tissue evidence="9">Muscle</tissue>
    </source>
</reference>
<evidence type="ECO:0000256" key="4">
    <source>
        <dbReference type="ARBA" id="ARBA00022737"/>
    </source>
</evidence>
<evidence type="ECO:0000256" key="6">
    <source>
        <dbReference type="SAM" id="MobiDB-lite"/>
    </source>
</evidence>
<dbReference type="InterPro" id="IPR051350">
    <property type="entry name" value="WD_repeat-ST_regulator"/>
</dbReference>
<dbReference type="Gene3D" id="3.30.710.10">
    <property type="entry name" value="Potassium Channel Kv1.1, Chain A"/>
    <property type="match status" value="1"/>
</dbReference>
<dbReference type="InterPro" id="IPR011333">
    <property type="entry name" value="SKP1/BTB/POZ_sf"/>
</dbReference>
<comment type="caution">
    <text evidence="9">The sequence shown here is derived from an EMBL/GenBank/DDBJ whole genome shotgun (WGS) entry which is preliminary data.</text>
</comment>
<organism evidence="9 10">
    <name type="scientific">Pomacea canaliculata</name>
    <name type="common">Golden apple snail</name>
    <dbReference type="NCBI Taxonomy" id="400727"/>
    <lineage>
        <taxon>Eukaryota</taxon>
        <taxon>Metazoa</taxon>
        <taxon>Spiralia</taxon>
        <taxon>Lophotrochozoa</taxon>
        <taxon>Mollusca</taxon>
        <taxon>Gastropoda</taxon>
        <taxon>Caenogastropoda</taxon>
        <taxon>Architaenioglossa</taxon>
        <taxon>Ampullarioidea</taxon>
        <taxon>Ampullariidae</taxon>
        <taxon>Pomacea</taxon>
    </lineage>
</organism>
<evidence type="ECO:0000259" key="8">
    <source>
        <dbReference type="PROSITE" id="PS50897"/>
    </source>
</evidence>
<dbReference type="InterPro" id="IPR001680">
    <property type="entry name" value="WD40_rpt"/>
</dbReference>
<dbReference type="SUPFAM" id="SSF54695">
    <property type="entry name" value="POZ domain"/>
    <property type="match status" value="1"/>
</dbReference>
<evidence type="ECO:0008006" key="11">
    <source>
        <dbReference type="Google" id="ProtNLM"/>
    </source>
</evidence>
<dbReference type="InterPro" id="IPR015943">
    <property type="entry name" value="WD40/YVTN_repeat-like_dom_sf"/>
</dbReference>
<dbReference type="PROSITE" id="PS50097">
    <property type="entry name" value="BTB"/>
    <property type="match status" value="1"/>
</dbReference>
<dbReference type="InterPro" id="IPR000210">
    <property type="entry name" value="BTB/POZ_dom"/>
</dbReference>
<dbReference type="STRING" id="400727.A0A2T7NX02"/>
<dbReference type="AlphaFoldDB" id="A0A2T7NX02"/>
<dbReference type="PANTHER" id="PTHR22838">
    <property type="entry name" value="WD REPEAT PROTEIN 26-RELATED"/>
    <property type="match status" value="1"/>
</dbReference>
<sequence>MASPPRQAPVIPLELLLGEGDEDYLEHVTSPASQDSSSPQSPASLSLALESPEGIDCHGNERQALVEQAKFCNSPLLSDVILVVGNERYFAHKLILVRSSDVFERMFSSEWESTVAKDHILVRSEDGGVSPPPRKKLRISCGNMQANGCPQHNGESEEATTSQQNGLCPAANGDIIENSKSSSMKALSRTDQDIVRLIGQHLRGLGLNQTAEQLIAESGCMLEHPSAAKFRTHVMEGDWEKADHDLSELKNMVECSQGTLKMKFLILEQKYLEYLEDGRVMEALHCLRHELTPLKYNTERVHALSTYMMCSNPEDLRETASWEGKGPESRQKLVEKLQMFLPPSVMLPPRRLLTLLNQAVDQQRERCPFHNTRLDNDPSSVCLLIDHACSKDQFPCFTTQILHDHCDEVWFCRFSPDGTKLASGSKDGTLIIWDVDLETHEVRTRKTLDNHSYGIAFIAWSPDSSHVIACGPDDCAELWIWNVNTGDLRQKLSHSPEDSLTSATWQPDGRKFIAGGTRGQFTFDLDGNVLDNWEGVRVQCLVCQPDSKIVLAADTHHRIRGYNFDDLTDFHILQEDHPIMSFSINDTGRLALLNVATQGVHLWDIKDRVLVRKFQGVTQGYYTIFSCFGGLNQDFIASGSEDHKVYIWHIKRDQPVVVLEGHTRTVNCVHWNPKQPSMLASASDDGTIRIWGPLSKTANLAVVHQYDSVGAIVCSSFHPIRHPDVISCTSSDHVST</sequence>
<evidence type="ECO:0000256" key="2">
    <source>
        <dbReference type="ARBA" id="ARBA00022490"/>
    </source>
</evidence>
<dbReference type="GO" id="GO:0034657">
    <property type="term" value="C:GID complex"/>
    <property type="evidence" value="ECO:0007669"/>
    <property type="project" value="TreeGrafter"/>
</dbReference>
<name>A0A2T7NX02_POMCA</name>
<dbReference type="PROSITE" id="PS50896">
    <property type="entry name" value="LISH"/>
    <property type="match status" value="1"/>
</dbReference>
<dbReference type="SMART" id="SM00668">
    <property type="entry name" value="CTLH"/>
    <property type="match status" value="1"/>
</dbReference>
<evidence type="ECO:0000256" key="1">
    <source>
        <dbReference type="ARBA" id="ARBA00004496"/>
    </source>
</evidence>
<dbReference type="Proteomes" id="UP000245119">
    <property type="component" value="Linkage Group LG8"/>
</dbReference>
<feature type="domain" description="CTLH" evidence="8">
    <location>
        <begin position="223"/>
        <end position="282"/>
    </location>
</feature>
<dbReference type="Gene3D" id="2.130.10.10">
    <property type="entry name" value="YVTN repeat-like/Quinoprotein amine dehydrogenase"/>
    <property type="match status" value="3"/>
</dbReference>
<proteinExistence type="predicted"/>
<accession>A0A2T7NX02</accession>
<feature type="domain" description="BTB" evidence="7">
    <location>
        <begin position="78"/>
        <end position="110"/>
    </location>
</feature>
<dbReference type="PANTHER" id="PTHR22838:SF0">
    <property type="entry name" value="WD REPEAT-CONTAINING PROTEIN 26"/>
    <property type="match status" value="1"/>
</dbReference>
<dbReference type="InterPro" id="IPR054080">
    <property type="entry name" value="TPR1-like_2nd"/>
</dbReference>
<dbReference type="Pfam" id="PF00651">
    <property type="entry name" value="BTB"/>
    <property type="match status" value="1"/>
</dbReference>